<sequence>EKGLIIAALKYELRKLKGKALVDNAVTTHTIAPEMLKIDVELITPRLLNNRTAHSDYLKLT</sequence>
<comment type="caution">
    <text evidence="1">The sequence shown here is derived from an EMBL/GenBank/DDBJ whole genome shotgun (WGS) entry which is preliminary data.</text>
</comment>
<evidence type="ECO:0000313" key="1">
    <source>
        <dbReference type="EMBL" id="GFC78358.1"/>
    </source>
</evidence>
<organism evidence="1">
    <name type="scientific">Tanacetum cinerariifolium</name>
    <name type="common">Dalmatian daisy</name>
    <name type="synonym">Chrysanthemum cinerariifolium</name>
    <dbReference type="NCBI Taxonomy" id="118510"/>
    <lineage>
        <taxon>Eukaryota</taxon>
        <taxon>Viridiplantae</taxon>
        <taxon>Streptophyta</taxon>
        <taxon>Embryophyta</taxon>
        <taxon>Tracheophyta</taxon>
        <taxon>Spermatophyta</taxon>
        <taxon>Magnoliopsida</taxon>
        <taxon>eudicotyledons</taxon>
        <taxon>Gunneridae</taxon>
        <taxon>Pentapetalae</taxon>
        <taxon>asterids</taxon>
        <taxon>campanulids</taxon>
        <taxon>Asterales</taxon>
        <taxon>Asteraceae</taxon>
        <taxon>Asteroideae</taxon>
        <taxon>Anthemideae</taxon>
        <taxon>Anthemidinae</taxon>
        <taxon>Tanacetum</taxon>
    </lineage>
</organism>
<dbReference type="AlphaFoldDB" id="A0A699QYK0"/>
<dbReference type="EMBL" id="BKCJ011065274">
    <property type="protein sequence ID" value="GFC78358.1"/>
    <property type="molecule type" value="Genomic_DNA"/>
</dbReference>
<proteinExistence type="predicted"/>
<reference evidence="1" key="1">
    <citation type="journal article" date="2019" name="Sci. Rep.">
        <title>Draft genome of Tanacetum cinerariifolium, the natural source of mosquito coil.</title>
        <authorList>
            <person name="Yamashiro T."/>
            <person name="Shiraishi A."/>
            <person name="Satake H."/>
            <person name="Nakayama K."/>
        </authorList>
    </citation>
    <scope>NUCLEOTIDE SEQUENCE</scope>
</reference>
<accession>A0A699QYK0</accession>
<feature type="non-terminal residue" evidence="1">
    <location>
        <position position="1"/>
    </location>
</feature>
<gene>
    <name evidence="1" type="ORF">Tci_850328</name>
</gene>
<name>A0A699QYK0_TANCI</name>
<protein>
    <submittedName>
        <fullName evidence="1">Uncharacterized protein</fullName>
    </submittedName>
</protein>